<reference evidence="4 5" key="1">
    <citation type="submission" date="2017-02" db="EMBL/GenBank/DDBJ databases">
        <title>The new phylogeny of genus Mycobacterium.</title>
        <authorList>
            <person name="Tortoli E."/>
            <person name="Trovato A."/>
            <person name="Cirillo D.M."/>
        </authorList>
    </citation>
    <scope>NUCLEOTIDE SEQUENCE [LARGE SCALE GENOMIC DNA]</scope>
    <source>
        <strain evidence="4 5">IP1130001</strain>
    </source>
</reference>
<organism evidence="4 5">
    <name type="scientific">Mycobacterium malmoense</name>
    <dbReference type="NCBI Taxonomy" id="1780"/>
    <lineage>
        <taxon>Bacteria</taxon>
        <taxon>Bacillati</taxon>
        <taxon>Actinomycetota</taxon>
        <taxon>Actinomycetes</taxon>
        <taxon>Mycobacteriales</taxon>
        <taxon>Mycobacteriaceae</taxon>
        <taxon>Mycobacterium</taxon>
    </lineage>
</organism>
<dbReference type="InterPro" id="IPR038332">
    <property type="entry name" value="PPE_sf"/>
</dbReference>
<name>A0ABX3SRE2_MYCMA</name>
<comment type="caution">
    <text evidence="4">The sequence shown here is derived from an EMBL/GenBank/DDBJ whole genome shotgun (WGS) entry which is preliminary data.</text>
</comment>
<evidence type="ECO:0000313" key="5">
    <source>
        <dbReference type="Proteomes" id="UP000243140"/>
    </source>
</evidence>
<keyword evidence="2" id="KW-0812">Transmembrane</keyword>
<dbReference type="PANTHER" id="PTHR46766">
    <property type="entry name" value="GLUTAMINE-RICH PROTEIN 2"/>
    <property type="match status" value="1"/>
</dbReference>
<protein>
    <recommendedName>
        <fullName evidence="3">PPE domain-containing protein</fullName>
    </recommendedName>
</protein>
<dbReference type="PANTHER" id="PTHR46766:SF1">
    <property type="entry name" value="GLUTAMINE-RICH PROTEIN 2"/>
    <property type="match status" value="1"/>
</dbReference>
<gene>
    <name evidence="4" type="ORF">BST29_16835</name>
</gene>
<dbReference type="Pfam" id="PF00823">
    <property type="entry name" value="PPE"/>
    <property type="match status" value="1"/>
</dbReference>
<keyword evidence="2" id="KW-0472">Membrane</keyword>
<evidence type="ECO:0000313" key="4">
    <source>
        <dbReference type="EMBL" id="ORA80475.1"/>
    </source>
</evidence>
<keyword evidence="2" id="KW-1133">Transmembrane helix</keyword>
<evidence type="ECO:0000259" key="3">
    <source>
        <dbReference type="Pfam" id="PF00823"/>
    </source>
</evidence>
<accession>A0ABX3SRE2</accession>
<dbReference type="EMBL" id="MVHV01000017">
    <property type="protein sequence ID" value="ORA80475.1"/>
    <property type="molecule type" value="Genomic_DNA"/>
</dbReference>
<feature type="non-terminal residue" evidence="4">
    <location>
        <position position="364"/>
    </location>
</feature>
<keyword evidence="5" id="KW-1185">Reference proteome</keyword>
<feature type="transmembrane region" description="Helical" evidence="2">
    <location>
        <begin position="318"/>
        <end position="346"/>
    </location>
</feature>
<feature type="domain" description="PPE" evidence="3">
    <location>
        <begin position="3"/>
        <end position="125"/>
    </location>
</feature>
<dbReference type="SUPFAM" id="SSF140459">
    <property type="entry name" value="PE/PPE dimer-like"/>
    <property type="match status" value="1"/>
</dbReference>
<proteinExistence type="inferred from homology"/>
<evidence type="ECO:0000256" key="1">
    <source>
        <dbReference type="ARBA" id="ARBA00010652"/>
    </source>
</evidence>
<dbReference type="Gene3D" id="1.20.1260.20">
    <property type="entry name" value="PPE superfamily"/>
    <property type="match status" value="1"/>
</dbReference>
<evidence type="ECO:0000256" key="2">
    <source>
        <dbReference type="SAM" id="Phobius"/>
    </source>
</evidence>
<dbReference type="InterPro" id="IPR000030">
    <property type="entry name" value="PPE_dom"/>
</dbReference>
<comment type="similarity">
    <text evidence="1">Belongs to the mycobacterial PPE family.</text>
</comment>
<sequence>MTDELIALLGAVQAGAWQGPTAGAFVAAYAPYLAWLMQASADSAATAAQQEAAATAYTVALAAMPTLAELAANHTTHAALLATNFFGINTIPIALNEADYARMWIQAATVMTTYQAASDAAVATTPTTTPAPQILKSNATADPAQSNSFNLQAWILNINNQISNLLQNFLNMPAVQNSINGYESSNTLGLPPVLFNLLNDADNVLNSFLPPADAGIIGNPLTLFLPYSILGLVQYAELPLPTGVSGPLSLIAYDVTGELPVFTQLLPELLVPAAGNPIFITAVVLFLAQGVAADVLFYILQALIWYPLYFALPLLTPLVVAPVAVGAAALAASPGLAGLAGLAGLVHPPAAVAAPPPAVPPAPG</sequence>
<dbReference type="Proteomes" id="UP000243140">
    <property type="component" value="Unassembled WGS sequence"/>
</dbReference>